<dbReference type="AlphaFoldDB" id="A0A1D7U861"/>
<dbReference type="OrthoDB" id="8404282at2"/>
<organism evidence="2 3">
    <name type="scientific">Bosea vaviloviae</name>
    <dbReference type="NCBI Taxonomy" id="1526658"/>
    <lineage>
        <taxon>Bacteria</taxon>
        <taxon>Pseudomonadati</taxon>
        <taxon>Pseudomonadota</taxon>
        <taxon>Alphaproteobacteria</taxon>
        <taxon>Hyphomicrobiales</taxon>
        <taxon>Boseaceae</taxon>
        <taxon>Bosea</taxon>
    </lineage>
</organism>
<gene>
    <name evidence="2" type="ORF">BHK69_26745</name>
</gene>
<dbReference type="KEGG" id="bvv:BHK69_26745"/>
<sequence>MWQDLKARLGGLFLIALGLGLAWYFVLGPLQDARQGAPEVRYFLKIFAIVPLCVICGLGFVLFGERLKYADASRQNLTATGWFMFVIIAVATAAGFWWFKEQFAALGYR</sequence>
<evidence type="ECO:0000256" key="1">
    <source>
        <dbReference type="SAM" id="Phobius"/>
    </source>
</evidence>
<evidence type="ECO:0000313" key="3">
    <source>
        <dbReference type="Proteomes" id="UP000094969"/>
    </source>
</evidence>
<feature type="transmembrane region" description="Helical" evidence="1">
    <location>
        <begin position="12"/>
        <end position="30"/>
    </location>
</feature>
<keyword evidence="3" id="KW-1185">Reference proteome</keyword>
<dbReference type="RefSeq" id="WP_069692763.1">
    <property type="nucleotide sequence ID" value="NZ_CP017147.1"/>
</dbReference>
<dbReference type="EMBL" id="CP017147">
    <property type="protein sequence ID" value="AOO83563.1"/>
    <property type="molecule type" value="Genomic_DNA"/>
</dbReference>
<proteinExistence type="predicted"/>
<name>A0A1D7U861_9HYPH</name>
<accession>A0A1D7U861</accession>
<feature type="transmembrane region" description="Helical" evidence="1">
    <location>
        <begin position="76"/>
        <end position="99"/>
    </location>
</feature>
<feature type="transmembrane region" description="Helical" evidence="1">
    <location>
        <begin position="42"/>
        <end position="64"/>
    </location>
</feature>
<keyword evidence="1" id="KW-0812">Transmembrane</keyword>
<keyword evidence="1" id="KW-0472">Membrane</keyword>
<evidence type="ECO:0000313" key="2">
    <source>
        <dbReference type="EMBL" id="AOO83563.1"/>
    </source>
</evidence>
<protein>
    <submittedName>
        <fullName evidence="2">Uncharacterized protein</fullName>
    </submittedName>
</protein>
<reference evidence="2 3" key="1">
    <citation type="journal article" date="2015" name="Antonie Van Leeuwenhoek">
        <title>Bosea vaviloviae sp. nov., a new species of slow-growing rhizobia isolated from nodules of the relict species Vavilovia formosa (Stev.) Fed.</title>
        <authorList>
            <person name="Safronova V.I."/>
            <person name="Kuznetsova I.G."/>
            <person name="Sazanova A.L."/>
            <person name="Kimeklis A.K."/>
            <person name="Belimov A.A."/>
            <person name="Andronov E.E."/>
            <person name="Pinaev A.G."/>
            <person name="Chizhevskaya E.P."/>
            <person name="Pukhaev A.R."/>
            <person name="Popov K.P."/>
            <person name="Willems A."/>
            <person name="Tikhonovich I.A."/>
        </authorList>
    </citation>
    <scope>NUCLEOTIDE SEQUENCE [LARGE SCALE GENOMIC DNA]</scope>
    <source>
        <strain evidence="2 3">Vaf18</strain>
    </source>
</reference>
<dbReference type="Proteomes" id="UP000094969">
    <property type="component" value="Chromosome"/>
</dbReference>
<keyword evidence="1" id="KW-1133">Transmembrane helix</keyword>